<organism evidence="1 2">
    <name type="scientific">Brunnivagina elsteri CCALA 953</name>
    <dbReference type="NCBI Taxonomy" id="987040"/>
    <lineage>
        <taxon>Bacteria</taxon>
        <taxon>Bacillati</taxon>
        <taxon>Cyanobacteriota</taxon>
        <taxon>Cyanophyceae</taxon>
        <taxon>Nostocales</taxon>
        <taxon>Calotrichaceae</taxon>
        <taxon>Brunnivagina</taxon>
    </lineage>
</organism>
<protein>
    <submittedName>
        <fullName evidence="1">Uncharacterized protein</fullName>
    </submittedName>
</protein>
<evidence type="ECO:0000313" key="1">
    <source>
        <dbReference type="EMBL" id="PAX51317.1"/>
    </source>
</evidence>
<sequence length="83" mass="9321">MLVKICFIFTLLVWFLDILQPGYLKFYNLNNVTSKIKFQISTAVISKPTLTPTDSICNSPKNNFEKLLSSTNSSCRDANKAGN</sequence>
<proteinExistence type="predicted"/>
<accession>A0A2A2TBZ9</accession>
<reference evidence="1 2" key="1">
    <citation type="submission" date="2017-08" db="EMBL/GenBank/DDBJ databases">
        <title>Draft genome sequence of filamentous cyanobacterium Calothrix elsteri CCALA 953.</title>
        <authorList>
            <person name="Gagunashvili A.N."/>
            <person name="Elster J."/>
            <person name="Andresson O.S."/>
        </authorList>
    </citation>
    <scope>NUCLEOTIDE SEQUENCE [LARGE SCALE GENOMIC DNA]</scope>
    <source>
        <strain evidence="1 2">CCALA 953</strain>
    </source>
</reference>
<dbReference type="EMBL" id="NTFS01000418">
    <property type="protein sequence ID" value="PAX51317.1"/>
    <property type="molecule type" value="Genomic_DNA"/>
</dbReference>
<dbReference type="Proteomes" id="UP000218238">
    <property type="component" value="Unassembled WGS sequence"/>
</dbReference>
<gene>
    <name evidence="1" type="ORF">CK510_25430</name>
</gene>
<dbReference type="AlphaFoldDB" id="A0A2A2TBZ9"/>
<evidence type="ECO:0000313" key="2">
    <source>
        <dbReference type="Proteomes" id="UP000218238"/>
    </source>
</evidence>
<comment type="caution">
    <text evidence="1">The sequence shown here is derived from an EMBL/GenBank/DDBJ whole genome shotgun (WGS) entry which is preliminary data.</text>
</comment>
<keyword evidence="2" id="KW-1185">Reference proteome</keyword>
<name>A0A2A2TBZ9_9CYAN</name>